<dbReference type="AlphaFoldDB" id="A0A9C6X6C9"/>
<gene>
    <name evidence="2" type="primary">LOC113214130</name>
</gene>
<sequence>MVEELGMLNIVLPLRKCKKLNNQLRNTGLDKRILGLIQEFEVRWNTDLDLLKSIDNNWIQINEALPDGDPNKLTASLTAEERLPYSSSCVPQHNATEGRSISINLCNFQTSGNVNQAHNNQSTSTEVVLTDGTSDKGNAKKHTGQRTSARRAELEETIAEEDCQFVTLDIRNPECEDPGSSEGFTLGAESNWTDRSVLENDGDSVHEGEGYTFTFPDSTGKMC</sequence>
<protein>
    <submittedName>
        <fullName evidence="2">Uncharacterized protein LOC113214130</fullName>
    </submittedName>
</protein>
<reference evidence="2" key="1">
    <citation type="submission" date="2025-08" db="UniProtKB">
        <authorList>
            <consortium name="RefSeq"/>
        </authorList>
    </citation>
    <scope>IDENTIFICATION</scope>
    <source>
        <tissue evidence="2">Whole organism</tissue>
    </source>
</reference>
<dbReference type="KEGG" id="foc:113214130"/>
<dbReference type="Proteomes" id="UP000504606">
    <property type="component" value="Unplaced"/>
</dbReference>
<evidence type="ECO:0000313" key="2">
    <source>
        <dbReference type="RefSeq" id="XP_052129964.1"/>
    </source>
</evidence>
<accession>A0A9C6X6C9</accession>
<keyword evidence="1" id="KW-1185">Reference proteome</keyword>
<organism evidence="1 2">
    <name type="scientific">Frankliniella occidentalis</name>
    <name type="common">Western flower thrips</name>
    <name type="synonym">Euthrips occidentalis</name>
    <dbReference type="NCBI Taxonomy" id="133901"/>
    <lineage>
        <taxon>Eukaryota</taxon>
        <taxon>Metazoa</taxon>
        <taxon>Ecdysozoa</taxon>
        <taxon>Arthropoda</taxon>
        <taxon>Hexapoda</taxon>
        <taxon>Insecta</taxon>
        <taxon>Pterygota</taxon>
        <taxon>Neoptera</taxon>
        <taxon>Paraneoptera</taxon>
        <taxon>Thysanoptera</taxon>
        <taxon>Terebrantia</taxon>
        <taxon>Thripoidea</taxon>
        <taxon>Thripidae</taxon>
        <taxon>Frankliniella</taxon>
    </lineage>
</organism>
<name>A0A9C6X6C9_FRAOC</name>
<dbReference type="RefSeq" id="XP_052129964.1">
    <property type="nucleotide sequence ID" value="XM_052274004.1"/>
</dbReference>
<evidence type="ECO:0000313" key="1">
    <source>
        <dbReference type="Proteomes" id="UP000504606"/>
    </source>
</evidence>
<dbReference type="GeneID" id="113214130"/>
<proteinExistence type="predicted"/>